<evidence type="ECO:0000313" key="3">
    <source>
        <dbReference type="Proteomes" id="UP000029452"/>
    </source>
</evidence>
<gene>
    <name evidence="2" type="ORF">LptCag_0223</name>
</gene>
<dbReference type="Proteomes" id="UP000029452">
    <property type="component" value="Unassembled WGS sequence"/>
</dbReference>
<dbReference type="PATRIC" id="fig|178606.4.peg.1821"/>
<organism evidence="2 3">
    <name type="scientific">Leptospirillum ferriphilum</name>
    <dbReference type="NCBI Taxonomy" id="178606"/>
    <lineage>
        <taxon>Bacteria</taxon>
        <taxon>Pseudomonadati</taxon>
        <taxon>Nitrospirota</taxon>
        <taxon>Nitrospiria</taxon>
        <taxon>Nitrospirales</taxon>
        <taxon>Nitrospiraceae</taxon>
        <taxon>Leptospirillum</taxon>
    </lineage>
</organism>
<comment type="caution">
    <text evidence="2">The sequence shown here is derived from an EMBL/GenBank/DDBJ whole genome shotgun (WGS) entry which is preliminary data.</text>
</comment>
<dbReference type="AlphaFoldDB" id="A0A094WAV3"/>
<reference evidence="2 3" key="1">
    <citation type="submission" date="2014-06" db="EMBL/GenBank/DDBJ databases">
        <title>Draft genome sequence of iron oxidizing acidophile Leptospirillum ferriphilum DSM14647.</title>
        <authorList>
            <person name="Cardenas J.P."/>
            <person name="Lazcano M."/>
            <person name="Ossandon F.J."/>
            <person name="Corbett M."/>
            <person name="Holmes D.S."/>
            <person name="Watkin E."/>
        </authorList>
    </citation>
    <scope>NUCLEOTIDE SEQUENCE [LARGE SCALE GENOMIC DNA]</scope>
    <source>
        <strain evidence="2 3">DSM 14647</strain>
    </source>
</reference>
<sequence>MENLRMIGRDAGLLSLLGIDAVPSTDAFGLWLRRSSGKEAAETRTGGRNSRLGGGPRS</sequence>
<proteinExistence type="predicted"/>
<accession>A0A094WAV3</accession>
<protein>
    <submittedName>
        <fullName evidence="2">Uncharacterized protein</fullName>
    </submittedName>
</protein>
<dbReference type="EMBL" id="JPGK01000006">
    <property type="protein sequence ID" value="KGA93610.1"/>
    <property type="molecule type" value="Genomic_DNA"/>
</dbReference>
<feature type="region of interest" description="Disordered" evidence="1">
    <location>
        <begin position="36"/>
        <end position="58"/>
    </location>
</feature>
<evidence type="ECO:0000313" key="2">
    <source>
        <dbReference type="EMBL" id="KGA93610.1"/>
    </source>
</evidence>
<name>A0A094WAV3_9BACT</name>
<evidence type="ECO:0000256" key="1">
    <source>
        <dbReference type="SAM" id="MobiDB-lite"/>
    </source>
</evidence>